<dbReference type="EMBL" id="QJTK01000006">
    <property type="protein sequence ID" value="PYF09871.1"/>
    <property type="molecule type" value="Genomic_DNA"/>
</dbReference>
<dbReference type="Proteomes" id="UP000247727">
    <property type="component" value="Unassembled WGS sequence"/>
</dbReference>
<evidence type="ECO:0000256" key="1">
    <source>
        <dbReference type="SAM" id="MobiDB-lite"/>
    </source>
</evidence>
<reference evidence="2 3" key="1">
    <citation type="submission" date="2018-06" db="EMBL/GenBank/DDBJ databases">
        <title>Genomic Encyclopedia of Type Strains, Phase III (KMG-III): the genomes of soil and plant-associated and newly described type strains.</title>
        <authorList>
            <person name="Whitman W."/>
        </authorList>
    </citation>
    <scope>NUCLEOTIDE SEQUENCE [LARGE SCALE GENOMIC DNA]</scope>
    <source>
        <strain evidence="2 3">JA737</strain>
    </source>
</reference>
<organism evidence="2 3">
    <name type="scientific">Rhodobacter viridis</name>
    <dbReference type="NCBI Taxonomy" id="1054202"/>
    <lineage>
        <taxon>Bacteria</taxon>
        <taxon>Pseudomonadati</taxon>
        <taxon>Pseudomonadota</taxon>
        <taxon>Alphaproteobacteria</taxon>
        <taxon>Rhodobacterales</taxon>
        <taxon>Rhodobacter group</taxon>
        <taxon>Rhodobacter</taxon>
    </lineage>
</organism>
<feature type="region of interest" description="Disordered" evidence="1">
    <location>
        <begin position="1"/>
        <end position="50"/>
    </location>
</feature>
<comment type="caution">
    <text evidence="2">The sequence shown here is derived from an EMBL/GenBank/DDBJ whole genome shotgun (WGS) entry which is preliminary data.</text>
</comment>
<dbReference type="AlphaFoldDB" id="A0A318TY37"/>
<gene>
    <name evidence="2" type="ORF">C8J30_1063</name>
</gene>
<protein>
    <submittedName>
        <fullName evidence="2">Uncharacterized protein</fullName>
    </submittedName>
</protein>
<evidence type="ECO:0000313" key="2">
    <source>
        <dbReference type="EMBL" id="PYF09871.1"/>
    </source>
</evidence>
<proteinExistence type="predicted"/>
<keyword evidence="3" id="KW-1185">Reference proteome</keyword>
<accession>A0A318TY37</accession>
<name>A0A318TY37_9RHOB</name>
<evidence type="ECO:0000313" key="3">
    <source>
        <dbReference type="Proteomes" id="UP000247727"/>
    </source>
</evidence>
<sequence>MGGFGKGGQNGDDALERLGKAPGTPGKDLEPGQQREQAQIAAAFEPRGDRRGLAVDVDRAGLEDVRQQVAFGQGGFGGEVIAEEIRIGGLFKIGAAGGLAGNGFGQQVDGHDDPRTLQSSPPCGGSKRPGRRPFPLRGQVCGCGDKPIACVVMLSM</sequence>
<feature type="region of interest" description="Disordered" evidence="1">
    <location>
        <begin position="104"/>
        <end position="133"/>
    </location>
</feature>
<feature type="compositionally biased region" description="Gly residues" evidence="1">
    <location>
        <begin position="1"/>
        <end position="10"/>
    </location>
</feature>